<reference evidence="1" key="1">
    <citation type="submission" date="2012-11" db="EMBL/GenBank/DDBJ databases">
        <title>Dependencies among metagenomic species, viruses, plasmids and units of genetic variation.</title>
        <authorList>
            <person name="Nielsen H.B."/>
            <person name="Almeida M."/>
            <person name="Juncker A.S."/>
            <person name="Rasmussen S."/>
            <person name="Li J."/>
            <person name="Sunagawa S."/>
            <person name="Plichta D."/>
            <person name="Gautier L."/>
            <person name="Le Chatelier E."/>
            <person name="Peletier E."/>
            <person name="Bonde I."/>
            <person name="Nielsen T."/>
            <person name="Manichanh C."/>
            <person name="Arumugam M."/>
            <person name="Batto J."/>
            <person name="Santos M.B.Q.D."/>
            <person name="Blom N."/>
            <person name="Borruel N."/>
            <person name="Burgdorf K.S."/>
            <person name="Boumezbeur F."/>
            <person name="Casellas F."/>
            <person name="Dore J."/>
            <person name="Guarner F."/>
            <person name="Hansen T."/>
            <person name="Hildebrand F."/>
            <person name="Kaas R.S."/>
            <person name="Kennedy S."/>
            <person name="Kristiansen K."/>
            <person name="Kultima J.R."/>
            <person name="Leonard P."/>
            <person name="Levenez F."/>
            <person name="Lund O."/>
            <person name="Moumen B."/>
            <person name="Le Paslier D."/>
            <person name="Pons N."/>
            <person name="Pedersen O."/>
            <person name="Prifti E."/>
            <person name="Qin J."/>
            <person name="Raes J."/>
            <person name="Tap J."/>
            <person name="Tims S."/>
            <person name="Ussery D.W."/>
            <person name="Yamada T."/>
            <person name="MetaHit consortium"/>
            <person name="Renault P."/>
            <person name="Sicheritz-Ponten T."/>
            <person name="Bork P."/>
            <person name="Wang J."/>
            <person name="Brunak S."/>
            <person name="Ehrlich S.D."/>
        </authorList>
    </citation>
    <scope>NUCLEOTIDE SEQUENCE [LARGE SCALE GENOMIC DNA]</scope>
</reference>
<dbReference type="EMBL" id="CBFW010000114">
    <property type="protein sequence ID" value="CDC72585.1"/>
    <property type="molecule type" value="Genomic_DNA"/>
</dbReference>
<accession>R6TK13</accession>
<dbReference type="AlphaFoldDB" id="R6TK13"/>
<organism evidence="1 2">
    <name type="scientific">Candidatus Colimorpha enterica</name>
    <dbReference type="NCBI Taxonomy" id="3083063"/>
    <lineage>
        <taxon>Bacteria</taxon>
        <taxon>Pseudomonadati</taxon>
        <taxon>Bacteroidota</taxon>
        <taxon>Bacteroidia</taxon>
        <taxon>Bacteroidales</taxon>
        <taxon>Candidatus Colimorpha</taxon>
    </lineage>
</organism>
<gene>
    <name evidence="1" type="ORF">BN580_01035</name>
</gene>
<dbReference type="STRING" id="1263015.BN580_01035"/>
<name>R6TK13_9BACT</name>
<comment type="caution">
    <text evidence="1">The sequence shown here is derived from an EMBL/GenBank/DDBJ whole genome shotgun (WGS) entry which is preliminary data.</text>
</comment>
<dbReference type="Proteomes" id="UP000017938">
    <property type="component" value="Unassembled WGS sequence"/>
</dbReference>
<protein>
    <submittedName>
        <fullName evidence="1">Uncharacterized protein</fullName>
    </submittedName>
</protein>
<sequence length="98" mass="11782">MEDKVYTQNELKAQNIITTDYVLNLEPGKFIAVLDMKAEARNCLRVFFTFEDSRKVMATTQWWQRYLGFYEIPVGTHLLLHYRENSRKEVYLDEVERI</sequence>
<evidence type="ECO:0000313" key="1">
    <source>
        <dbReference type="EMBL" id="CDC72585.1"/>
    </source>
</evidence>
<proteinExistence type="predicted"/>
<evidence type="ECO:0000313" key="2">
    <source>
        <dbReference type="Proteomes" id="UP000017938"/>
    </source>
</evidence>